<dbReference type="PANTHER" id="PTHR11669">
    <property type="entry name" value="REPLICATION FACTOR C / DNA POLYMERASE III GAMMA-TAU SUBUNIT"/>
    <property type="match status" value="1"/>
</dbReference>
<organism evidence="2 3">
    <name type="scientific">Rhodovulum iodosum</name>
    <dbReference type="NCBI Taxonomy" id="68291"/>
    <lineage>
        <taxon>Bacteria</taxon>
        <taxon>Pseudomonadati</taxon>
        <taxon>Pseudomonadota</taxon>
        <taxon>Alphaproteobacteria</taxon>
        <taxon>Rhodobacterales</taxon>
        <taxon>Paracoccaceae</taxon>
        <taxon>Rhodovulum</taxon>
    </lineage>
</organism>
<comment type="caution">
    <text evidence="2">The sequence shown here is derived from an EMBL/GenBank/DDBJ whole genome shotgun (WGS) entry which is preliminary data.</text>
</comment>
<feature type="region of interest" description="Disordered" evidence="1">
    <location>
        <begin position="1"/>
        <end position="20"/>
    </location>
</feature>
<dbReference type="RefSeq" id="WP_125404354.1">
    <property type="nucleotide sequence ID" value="NZ_JBEHHI010000001.1"/>
</dbReference>
<sequence length="378" mass="39903">MTDDVPEPDRVAGAPHPRETPRLIGQAAAEAAFLDAYSTGRMHHGWLITGPRGVGKATLAWSIARFLLTQPAEAEAGPGLFGDAPPAPDRLAIDPEHPVARRMAALSEPGLFLLRRAVDDKARPPRLKSVITVDEVRRLKGFFSLSATEGGRRVVIVDAADEMNPNAANALLKLLEEPPARSTLLLVSHQPSRLLPTIRSRCRELRLATLGPDEMAEALALAGQATGDTAALAALSGGSVGEAIRLINLDGLKLYADLVALLAGQPRLDRPAAIRLAESVAGRGAEARFDLLVRLIELFLARVARAGVAGPPEAEAAPGEAALLARLAPHPSAARAWAEAAQHLAQRARQGRAVNLDPAALILDTVLRMEETAAKVAA</sequence>
<evidence type="ECO:0000313" key="2">
    <source>
        <dbReference type="EMBL" id="MEX5726913.1"/>
    </source>
</evidence>
<proteinExistence type="predicted"/>
<dbReference type="InterPro" id="IPR027417">
    <property type="entry name" value="P-loop_NTPase"/>
</dbReference>
<name>A0ABV3XR97_9RHOB</name>
<dbReference type="NCBIfam" id="NF005677">
    <property type="entry name" value="PRK07471.1"/>
    <property type="match status" value="1"/>
</dbReference>
<dbReference type="InterPro" id="IPR050238">
    <property type="entry name" value="DNA_Rep/Repair_Clamp_Loader"/>
</dbReference>
<keyword evidence="3" id="KW-1185">Reference proteome</keyword>
<dbReference type="Proteomes" id="UP001560019">
    <property type="component" value="Unassembled WGS sequence"/>
</dbReference>
<dbReference type="Gene3D" id="3.40.50.300">
    <property type="entry name" value="P-loop containing nucleotide triphosphate hydrolases"/>
    <property type="match status" value="1"/>
</dbReference>
<protein>
    <submittedName>
        <fullName evidence="2">DNA polymerase-3 subunit delta</fullName>
    </submittedName>
</protein>
<reference evidence="2 3" key="1">
    <citation type="submission" date="2024-06" db="EMBL/GenBank/DDBJ databases">
        <title>Genome of Rhodovulum iodosum, a marine photoferrotroph.</title>
        <authorList>
            <person name="Bianchini G."/>
            <person name="Nikeleit V."/>
            <person name="Kappler A."/>
            <person name="Bryce C."/>
            <person name="Sanchez-Baracaldo P."/>
        </authorList>
    </citation>
    <scope>NUCLEOTIDE SEQUENCE [LARGE SCALE GENOMIC DNA]</scope>
    <source>
        <strain evidence="2 3">UT/N1</strain>
    </source>
</reference>
<evidence type="ECO:0000256" key="1">
    <source>
        <dbReference type="SAM" id="MobiDB-lite"/>
    </source>
</evidence>
<dbReference type="PANTHER" id="PTHR11669:SF8">
    <property type="entry name" value="DNA POLYMERASE III SUBUNIT DELTA"/>
    <property type="match status" value="1"/>
</dbReference>
<dbReference type="EMBL" id="JBEHHI010000001">
    <property type="protein sequence ID" value="MEX5726913.1"/>
    <property type="molecule type" value="Genomic_DNA"/>
</dbReference>
<accession>A0ABV3XR97</accession>
<gene>
    <name evidence="2" type="ORF">Ga0609869_000266</name>
</gene>
<evidence type="ECO:0000313" key="3">
    <source>
        <dbReference type="Proteomes" id="UP001560019"/>
    </source>
</evidence>
<dbReference type="Pfam" id="PF13177">
    <property type="entry name" value="DNA_pol3_delta2"/>
    <property type="match status" value="1"/>
</dbReference>
<dbReference type="SUPFAM" id="SSF52540">
    <property type="entry name" value="P-loop containing nucleoside triphosphate hydrolases"/>
    <property type="match status" value="1"/>
</dbReference>